<feature type="region of interest" description="Disordered" evidence="3">
    <location>
        <begin position="293"/>
        <end position="328"/>
    </location>
</feature>
<feature type="region of interest" description="Disordered" evidence="3">
    <location>
        <begin position="125"/>
        <end position="197"/>
    </location>
</feature>
<dbReference type="GO" id="GO:0032133">
    <property type="term" value="C:chromosome passenger complex"/>
    <property type="evidence" value="ECO:0007669"/>
    <property type="project" value="TreeGrafter"/>
</dbReference>
<keyword evidence="4" id="KW-1185">Reference proteome</keyword>
<reference evidence="5" key="1">
    <citation type="submission" date="2022-11" db="UniProtKB">
        <authorList>
            <consortium name="WormBaseParasite"/>
        </authorList>
    </citation>
    <scope>IDENTIFICATION</scope>
</reference>
<dbReference type="Proteomes" id="UP000887561">
    <property type="component" value="Unplaced"/>
</dbReference>
<evidence type="ECO:0000256" key="3">
    <source>
        <dbReference type="SAM" id="MobiDB-lite"/>
    </source>
</evidence>
<feature type="compositionally biased region" description="Basic and acidic residues" evidence="3">
    <location>
        <begin position="179"/>
        <end position="192"/>
    </location>
</feature>
<dbReference type="GO" id="GO:0000776">
    <property type="term" value="C:kinetochore"/>
    <property type="evidence" value="ECO:0007669"/>
    <property type="project" value="TreeGrafter"/>
</dbReference>
<comment type="subcellular location">
    <subcellularLocation>
        <location evidence="1">Cytoplasm</location>
    </subcellularLocation>
</comment>
<protein>
    <submittedName>
        <fullName evidence="5">Inner centromere protein ARK-binding domain-containing protein</fullName>
    </submittedName>
</protein>
<evidence type="ECO:0000313" key="5">
    <source>
        <dbReference type="WBParaSite" id="scaffold34450_cov150.g21352"/>
    </source>
</evidence>
<sequence length="597" mass="68718">MPAIRKSKKVKTTSKQYETRSFSKKRSKTIEIIEDDVDTKKIEDLKLVASFINWSNYEKMLGRIFYDKVGKILEQKVDEFQKIKTELKTFIRENYANQKALQTPKRAKPATALLEQISKFRQLNFDSDDEYNEDTTLLDQPEQLKENEEEQLEKEPPADPTVEGSIFEEEHPVEEEEMGEKPVQEHMEKEPPNEPEPFPKKLKMLGTSHGIVGSMRKLAITNGLVKSAQQTIQMPPILRLTPNAVATPIKIQSKFPTKIPVKTPVAIDKTLQKVHKLKQIDEKADQAKRAREDLLREKADRAKREREERAKRVEQNNKKKEEARLERENNVRKHLEAVKEFQNKEIQNNFASPNMPVRILQPLSVLSKTTNKTPFMKVIPASKVKSKEAHQEQNCVDNKSTQTSIPHLILGEECPVQIKTITTSSVLIVQESYLEEKENAKIVEDENLDSNFQEGCVNEDSMNELEQISVYDMTKEKIFLPSTETNYIVDDLSSGDETDNDEQPRKIVPKWALKENILERTQKIHHLITKDQIEHHFGKIRQPTTQDLFGGYCNDYPPRRASSAVWNSPMSDPTPGIGLYQSKFATATNVKAHPKKR</sequence>
<accession>A0A915M7S7</accession>
<organism evidence="4 5">
    <name type="scientific">Meloidogyne javanica</name>
    <name type="common">Root-knot nematode worm</name>
    <dbReference type="NCBI Taxonomy" id="6303"/>
    <lineage>
        <taxon>Eukaryota</taxon>
        <taxon>Metazoa</taxon>
        <taxon>Ecdysozoa</taxon>
        <taxon>Nematoda</taxon>
        <taxon>Chromadorea</taxon>
        <taxon>Rhabditida</taxon>
        <taxon>Tylenchina</taxon>
        <taxon>Tylenchomorpha</taxon>
        <taxon>Tylenchoidea</taxon>
        <taxon>Meloidogynidae</taxon>
        <taxon>Meloidogyninae</taxon>
        <taxon>Meloidogyne</taxon>
        <taxon>Meloidogyne incognita group</taxon>
    </lineage>
</organism>
<evidence type="ECO:0000313" key="4">
    <source>
        <dbReference type="Proteomes" id="UP000887561"/>
    </source>
</evidence>
<dbReference type="GO" id="GO:0000281">
    <property type="term" value="P:mitotic cytokinesis"/>
    <property type="evidence" value="ECO:0007669"/>
    <property type="project" value="TreeGrafter"/>
</dbReference>
<dbReference type="GO" id="GO:0051257">
    <property type="term" value="P:meiotic spindle midzone assembly"/>
    <property type="evidence" value="ECO:0007669"/>
    <property type="project" value="TreeGrafter"/>
</dbReference>
<dbReference type="GO" id="GO:0030496">
    <property type="term" value="C:midbody"/>
    <property type="evidence" value="ECO:0007669"/>
    <property type="project" value="TreeGrafter"/>
</dbReference>
<dbReference type="GO" id="GO:1990385">
    <property type="term" value="C:meiotic spindle midzone"/>
    <property type="evidence" value="ECO:0007669"/>
    <property type="project" value="TreeGrafter"/>
</dbReference>
<dbReference type="PANTHER" id="PTHR13142:SF1">
    <property type="entry name" value="INNER CENTROMERE PROTEIN"/>
    <property type="match status" value="1"/>
</dbReference>
<dbReference type="GO" id="GO:0051310">
    <property type="term" value="P:metaphase chromosome alignment"/>
    <property type="evidence" value="ECO:0007669"/>
    <property type="project" value="TreeGrafter"/>
</dbReference>
<evidence type="ECO:0000256" key="2">
    <source>
        <dbReference type="ARBA" id="ARBA00022490"/>
    </source>
</evidence>
<dbReference type="WBParaSite" id="scaffold34450_cov150.g21352">
    <property type="protein sequence ID" value="scaffold34450_cov150.g21352"/>
    <property type="gene ID" value="scaffold34450_cov150.g21352"/>
</dbReference>
<dbReference type="AlphaFoldDB" id="A0A915M7S7"/>
<name>A0A915M7S7_MELJA</name>
<dbReference type="PANTHER" id="PTHR13142">
    <property type="entry name" value="INNER CENTROMERE PROTEIN"/>
    <property type="match status" value="1"/>
</dbReference>
<proteinExistence type="predicted"/>
<keyword evidence="2" id="KW-0963">Cytoplasm</keyword>
<evidence type="ECO:0000256" key="1">
    <source>
        <dbReference type="ARBA" id="ARBA00004496"/>
    </source>
</evidence>
<dbReference type="GO" id="GO:0005737">
    <property type="term" value="C:cytoplasm"/>
    <property type="evidence" value="ECO:0007669"/>
    <property type="project" value="UniProtKB-SubCell"/>
</dbReference>
<dbReference type="GO" id="GO:0005634">
    <property type="term" value="C:nucleus"/>
    <property type="evidence" value="ECO:0007669"/>
    <property type="project" value="TreeGrafter"/>
</dbReference>